<name>A0AA48GTX3_9BACT</name>
<keyword evidence="1" id="KW-0472">Membrane</keyword>
<keyword evidence="4" id="KW-1185">Reference proteome</keyword>
<dbReference type="RefSeq" id="WP_243334628.1">
    <property type="nucleotide sequence ID" value="NZ_AP027081.1"/>
</dbReference>
<keyword evidence="1" id="KW-1133">Transmembrane helix</keyword>
<evidence type="ECO:0000259" key="2">
    <source>
        <dbReference type="SMART" id="SM00421"/>
    </source>
</evidence>
<dbReference type="InterPro" id="IPR036388">
    <property type="entry name" value="WH-like_DNA-bd_sf"/>
</dbReference>
<sequence length="191" mass="20507">MDDRTPAGWRPQVGLGAVLAGLAALLLADLLTDQAQHATGLLHRVVEALAALAALGAAAWALLTLRTRREQVRRLAARLKTSQAEALRWKQEAGALVQGLSQAIDHQFDRWDLSPAEREVALLLLKGLSTREIGDLRRTREATVRQQAQGIYRKAGLVGRAELAAFFLEDLLDPVRPGTPAPTGSGGTCAP</sequence>
<dbReference type="Gene3D" id="1.10.10.10">
    <property type="entry name" value="Winged helix-like DNA-binding domain superfamily/Winged helix DNA-binding domain"/>
    <property type="match status" value="1"/>
</dbReference>
<accession>A0AA48GTX3</accession>
<reference evidence="3" key="1">
    <citation type="journal article" date="2023" name="Int. J. Syst. Evol. Microbiol.">
        <title>Mesoterricola silvestris gen. nov., sp. nov., Mesoterricola sediminis sp. nov., Geothrix oryzae sp. nov., Geothrix edaphica sp. nov., Geothrix rubra sp. nov., and Geothrix limicola sp. nov., six novel members of Acidobacteriota isolated from soils.</title>
        <authorList>
            <person name="Itoh H."/>
            <person name="Sugisawa Y."/>
            <person name="Mise K."/>
            <person name="Xu Z."/>
            <person name="Kuniyasu M."/>
            <person name="Ushijima N."/>
            <person name="Kawano K."/>
            <person name="Kobayashi E."/>
            <person name="Shiratori Y."/>
            <person name="Masuda Y."/>
            <person name="Senoo K."/>
        </authorList>
    </citation>
    <scope>NUCLEOTIDE SEQUENCE</scope>
    <source>
        <strain evidence="3">W786</strain>
    </source>
</reference>
<evidence type="ECO:0000256" key="1">
    <source>
        <dbReference type="SAM" id="Phobius"/>
    </source>
</evidence>
<evidence type="ECO:0000313" key="4">
    <source>
        <dbReference type="Proteomes" id="UP001228113"/>
    </source>
</evidence>
<feature type="transmembrane region" description="Helical" evidence="1">
    <location>
        <begin position="48"/>
        <end position="65"/>
    </location>
</feature>
<dbReference type="InterPro" id="IPR000792">
    <property type="entry name" value="Tscrpt_reg_LuxR_C"/>
</dbReference>
<dbReference type="SMART" id="SM00421">
    <property type="entry name" value="HTH_LUXR"/>
    <property type="match status" value="1"/>
</dbReference>
<dbReference type="Proteomes" id="UP001228113">
    <property type="component" value="Chromosome"/>
</dbReference>
<dbReference type="SUPFAM" id="SSF46894">
    <property type="entry name" value="C-terminal effector domain of the bipartite response regulators"/>
    <property type="match status" value="1"/>
</dbReference>
<dbReference type="EMBL" id="AP027081">
    <property type="protein sequence ID" value="BDU75580.1"/>
    <property type="molecule type" value="Genomic_DNA"/>
</dbReference>
<dbReference type="InterPro" id="IPR016032">
    <property type="entry name" value="Sig_transdc_resp-reg_C-effctor"/>
</dbReference>
<organism evidence="3 4">
    <name type="scientific">Mesoterricola sediminis</name>
    <dbReference type="NCBI Taxonomy" id="2927980"/>
    <lineage>
        <taxon>Bacteria</taxon>
        <taxon>Pseudomonadati</taxon>
        <taxon>Acidobacteriota</taxon>
        <taxon>Holophagae</taxon>
        <taxon>Holophagales</taxon>
        <taxon>Holophagaceae</taxon>
        <taxon>Mesoterricola</taxon>
    </lineage>
</organism>
<gene>
    <name evidence="3" type="ORF">METESE_05380</name>
</gene>
<dbReference type="AlphaFoldDB" id="A0AA48GTX3"/>
<protein>
    <recommendedName>
        <fullName evidence="2">HTH luxR-type domain-containing protein</fullName>
    </recommendedName>
</protein>
<dbReference type="GO" id="GO:0003677">
    <property type="term" value="F:DNA binding"/>
    <property type="evidence" value="ECO:0007669"/>
    <property type="project" value="InterPro"/>
</dbReference>
<proteinExistence type="predicted"/>
<keyword evidence="1" id="KW-0812">Transmembrane</keyword>
<dbReference type="KEGG" id="msea:METESE_05380"/>
<dbReference type="GO" id="GO:0006355">
    <property type="term" value="P:regulation of DNA-templated transcription"/>
    <property type="evidence" value="ECO:0007669"/>
    <property type="project" value="InterPro"/>
</dbReference>
<evidence type="ECO:0000313" key="3">
    <source>
        <dbReference type="EMBL" id="BDU75580.1"/>
    </source>
</evidence>
<feature type="domain" description="HTH luxR-type" evidence="2">
    <location>
        <begin position="110"/>
        <end position="167"/>
    </location>
</feature>
<feature type="transmembrane region" description="Helical" evidence="1">
    <location>
        <begin position="12"/>
        <end position="28"/>
    </location>
</feature>